<comment type="caution">
    <text evidence="1">The sequence shown here is derived from an EMBL/GenBank/DDBJ whole genome shotgun (WGS) entry which is preliminary data.</text>
</comment>
<organism evidence="1 2">
    <name type="scientific">Apibacter adventoris</name>
    <dbReference type="NCBI Taxonomy" id="1679466"/>
    <lineage>
        <taxon>Bacteria</taxon>
        <taxon>Pseudomonadati</taxon>
        <taxon>Bacteroidota</taxon>
        <taxon>Flavobacteriia</taxon>
        <taxon>Flavobacteriales</taxon>
        <taxon>Weeksellaceae</taxon>
        <taxon>Apibacter</taxon>
    </lineage>
</organism>
<reference evidence="1 2" key="1">
    <citation type="submission" date="2018-02" db="EMBL/GenBank/DDBJ databases">
        <title>Genome sequences of Apibacter spp., gut symbionts of Asian honey bees.</title>
        <authorList>
            <person name="Kwong W.K."/>
            <person name="Steele M.I."/>
            <person name="Moran N.A."/>
        </authorList>
    </citation>
    <scope>NUCLEOTIDE SEQUENCE [LARGE SCALE GENOMIC DNA]</scope>
    <source>
        <strain evidence="2">wkB301</strain>
    </source>
</reference>
<protein>
    <submittedName>
        <fullName evidence="1">TIGR02117 family protein</fullName>
    </submittedName>
</protein>
<evidence type="ECO:0000313" key="1">
    <source>
        <dbReference type="EMBL" id="PQL94192.1"/>
    </source>
</evidence>
<keyword evidence="2" id="KW-1185">Reference proteome</keyword>
<sequence>MKLLFIKKFLKCMGFLLLFITSVLFLYLAGAYIFSHITVNKEDNQPEEMPIYISTNGMHTDLIFPIKTEEINWSKEIKYSQTSSKDSIQNYISIGWGDRGFFLDVPDWDHVKVSVAFKAAFGLSTTAIHTTYLKSIEDEKDYKKIMISKDQYKRLIKYIQQYFKRDEKGNLINIITSNTYGENDSFYEAKGTYQLFFTCNTWVNSALKNAGLKACLWTPFQQGIFNQYK</sequence>
<evidence type="ECO:0000313" key="2">
    <source>
        <dbReference type="Proteomes" id="UP000238042"/>
    </source>
</evidence>
<dbReference type="Proteomes" id="UP000238042">
    <property type="component" value="Unassembled WGS sequence"/>
</dbReference>
<dbReference type="InterPro" id="IPR011727">
    <property type="entry name" value="CHP02117"/>
</dbReference>
<name>A0A2S8AEX9_9FLAO</name>
<dbReference type="NCBIfam" id="TIGR02117">
    <property type="entry name" value="chp_urease_rgn"/>
    <property type="match status" value="1"/>
</dbReference>
<dbReference type="Pfam" id="PF09601">
    <property type="entry name" value="DUF2459"/>
    <property type="match status" value="1"/>
</dbReference>
<dbReference type="EMBL" id="PSZM01000024">
    <property type="protein sequence ID" value="PQL94192.1"/>
    <property type="molecule type" value="Genomic_DNA"/>
</dbReference>
<gene>
    <name evidence="1" type="ORF">C4S77_03240</name>
</gene>
<accession>A0A2S8AEX9</accession>
<dbReference type="OrthoDB" id="211174at2"/>
<proteinExistence type="predicted"/>
<dbReference type="AlphaFoldDB" id="A0A2S8AEX9"/>